<dbReference type="AlphaFoldDB" id="A0A2M7LL11"/>
<name>A0A2M7LL11_9BACT</name>
<evidence type="ECO:0000259" key="1">
    <source>
        <dbReference type="Pfam" id="PF14213"/>
    </source>
</evidence>
<sequence>MTLRLVKFGPILNSRPAGREVVLRAKQILNGFTDTYVQLDFSSVEVLTPSFADEFIKGLKNEYADKKATHMEFEKNVVIKETLALLGFI</sequence>
<evidence type="ECO:0000313" key="3">
    <source>
        <dbReference type="Proteomes" id="UP000228500"/>
    </source>
</evidence>
<protein>
    <recommendedName>
        <fullName evidence="1">DUF4325 domain-containing protein</fullName>
    </recommendedName>
</protein>
<dbReference type="Proteomes" id="UP000228500">
    <property type="component" value="Unassembled WGS sequence"/>
</dbReference>
<proteinExistence type="predicted"/>
<feature type="domain" description="DUF4325" evidence="1">
    <location>
        <begin position="36"/>
        <end position="66"/>
    </location>
</feature>
<organism evidence="2 3">
    <name type="scientific">Candidatus Roizmanbacteria bacterium CG_4_10_14_3_um_filter_39_13</name>
    <dbReference type="NCBI Taxonomy" id="1974831"/>
    <lineage>
        <taxon>Bacteria</taxon>
        <taxon>Candidatus Roizmaniibacteriota</taxon>
    </lineage>
</organism>
<dbReference type="EMBL" id="PFJH01000070">
    <property type="protein sequence ID" value="PIX68742.1"/>
    <property type="molecule type" value="Genomic_DNA"/>
</dbReference>
<comment type="caution">
    <text evidence="2">The sequence shown here is derived from an EMBL/GenBank/DDBJ whole genome shotgun (WGS) entry which is preliminary data.</text>
</comment>
<gene>
    <name evidence="2" type="ORF">COZ40_01650</name>
</gene>
<evidence type="ECO:0000313" key="2">
    <source>
        <dbReference type="EMBL" id="PIX68742.1"/>
    </source>
</evidence>
<dbReference type="InterPro" id="IPR025474">
    <property type="entry name" value="DUF4325"/>
</dbReference>
<reference evidence="3" key="1">
    <citation type="submission" date="2017-09" db="EMBL/GenBank/DDBJ databases">
        <title>Depth-based differentiation of microbial function through sediment-hosted aquifers and enrichment of novel symbionts in the deep terrestrial subsurface.</title>
        <authorList>
            <person name="Probst A.J."/>
            <person name="Ladd B."/>
            <person name="Jarett J.K."/>
            <person name="Geller-Mcgrath D.E."/>
            <person name="Sieber C.M.K."/>
            <person name="Emerson J.B."/>
            <person name="Anantharaman K."/>
            <person name="Thomas B.C."/>
            <person name="Malmstrom R."/>
            <person name="Stieglmeier M."/>
            <person name="Klingl A."/>
            <person name="Woyke T."/>
            <person name="Ryan C.M."/>
            <person name="Banfield J.F."/>
        </authorList>
    </citation>
    <scope>NUCLEOTIDE SEQUENCE [LARGE SCALE GENOMIC DNA]</scope>
</reference>
<dbReference type="Pfam" id="PF14213">
    <property type="entry name" value="DUF4325"/>
    <property type="match status" value="1"/>
</dbReference>
<accession>A0A2M7LL11</accession>